<dbReference type="AlphaFoldDB" id="A0A6S6XYD2"/>
<proteinExistence type="predicted"/>
<evidence type="ECO:0000313" key="1">
    <source>
        <dbReference type="EMBL" id="CAB1367872.1"/>
    </source>
</evidence>
<reference evidence="1 2" key="1">
    <citation type="submission" date="2020-03" db="EMBL/GenBank/DDBJ databases">
        <authorList>
            <consortium name="Genoscope - CEA"/>
            <person name="William W."/>
        </authorList>
    </citation>
    <scope>NUCLEOTIDE SEQUENCE [LARGE SCALE GENOMIC DNA]</scope>
    <source>
        <strain evidence="2">DSM 16959</strain>
    </source>
</reference>
<protein>
    <submittedName>
        <fullName evidence="1">Uncharacterized protein</fullName>
    </submittedName>
</protein>
<dbReference type="KEGG" id="doe:DENOEST_0707"/>
<organism evidence="1 2">
    <name type="scientific">Denitratisoma oestradiolicum</name>
    <dbReference type="NCBI Taxonomy" id="311182"/>
    <lineage>
        <taxon>Bacteria</taxon>
        <taxon>Pseudomonadati</taxon>
        <taxon>Pseudomonadota</taxon>
        <taxon>Betaproteobacteria</taxon>
        <taxon>Nitrosomonadales</taxon>
        <taxon>Sterolibacteriaceae</taxon>
        <taxon>Denitratisoma</taxon>
    </lineage>
</organism>
<sequence>MLLGMHAEDQYRQTGELLLQLFQGIDAVTIGHGHIQQKDIPTLLAGQTQGIRAVLGLAGHHHVLGFGKNLLQALPHNGMVIGNQDMDLVGHGHNLTRMTARTPTPQRMKMRKDKLNAPHPHTPPRGGAAYRLATLDGHTRLR</sequence>
<dbReference type="Proteomes" id="UP000515733">
    <property type="component" value="Chromosome"/>
</dbReference>
<gene>
    <name evidence="1" type="ORF">DENOEST_0707</name>
</gene>
<keyword evidence="2" id="KW-1185">Reference proteome</keyword>
<name>A0A6S6XYD2_9PROT</name>
<evidence type="ECO:0000313" key="2">
    <source>
        <dbReference type="Proteomes" id="UP000515733"/>
    </source>
</evidence>
<accession>A0A6S6XYD2</accession>
<dbReference type="EMBL" id="LR778301">
    <property type="protein sequence ID" value="CAB1367872.1"/>
    <property type="molecule type" value="Genomic_DNA"/>
</dbReference>